<dbReference type="AlphaFoldDB" id="A0A2M9Z6K3"/>
<proteinExistence type="predicted"/>
<dbReference type="RefSeq" id="WP_100760453.1">
    <property type="nucleotide sequence ID" value="NZ_NPDT01000017.1"/>
</dbReference>
<dbReference type="Proteomes" id="UP000231912">
    <property type="component" value="Unassembled WGS sequence"/>
</dbReference>
<organism evidence="1 2">
    <name type="scientific">Leptospira wolffii</name>
    <dbReference type="NCBI Taxonomy" id="409998"/>
    <lineage>
        <taxon>Bacteria</taxon>
        <taxon>Pseudomonadati</taxon>
        <taxon>Spirochaetota</taxon>
        <taxon>Spirochaetia</taxon>
        <taxon>Leptospirales</taxon>
        <taxon>Leptospiraceae</taxon>
        <taxon>Leptospira</taxon>
    </lineage>
</organism>
<reference evidence="1 2" key="1">
    <citation type="submission" date="2017-07" db="EMBL/GenBank/DDBJ databases">
        <title>Leptospira spp. isolated from tropical soils.</title>
        <authorList>
            <person name="Thibeaux R."/>
            <person name="Iraola G."/>
            <person name="Ferres I."/>
            <person name="Bierque E."/>
            <person name="Girault D."/>
            <person name="Soupe-Gilbert M.-E."/>
            <person name="Picardeau M."/>
            <person name="Goarant C."/>
        </authorList>
    </citation>
    <scope>NUCLEOTIDE SEQUENCE [LARGE SCALE GENOMIC DNA]</scope>
    <source>
        <strain evidence="1 2">FH2-C-A2</strain>
    </source>
</reference>
<accession>A0A2M9Z6K3</accession>
<protein>
    <submittedName>
        <fullName evidence="1">Uncharacterized protein</fullName>
    </submittedName>
</protein>
<dbReference type="EMBL" id="NPDT01000017">
    <property type="protein sequence ID" value="PJZ64059.1"/>
    <property type="molecule type" value="Genomic_DNA"/>
</dbReference>
<sequence length="169" mass="19532">MSGADFADLIKISKSIQNGWFSENEKIRSDAIVTIAIDEKDREILLAAALAQKKQNIFKILMAEQGIEDTIMQGWYAFILKVRRLNENRLEFLIANDPETLAPNRTFTIEYKELKMGKNYEELFSEDELNFADEIDSIIGIDELGEDLQIVTTFRFFLFSNYRIEFGIA</sequence>
<name>A0A2M9Z6K3_9LEPT</name>
<evidence type="ECO:0000313" key="2">
    <source>
        <dbReference type="Proteomes" id="UP000231912"/>
    </source>
</evidence>
<comment type="caution">
    <text evidence="1">The sequence shown here is derived from an EMBL/GenBank/DDBJ whole genome shotgun (WGS) entry which is preliminary data.</text>
</comment>
<evidence type="ECO:0000313" key="1">
    <source>
        <dbReference type="EMBL" id="PJZ64059.1"/>
    </source>
</evidence>
<gene>
    <name evidence="1" type="ORF">CH371_20090</name>
</gene>